<dbReference type="PANTHER" id="PTHR22749">
    <property type="entry name" value="RIBOFLAVIN KINASE/FMN ADENYLYLTRANSFERASE"/>
    <property type="match status" value="1"/>
</dbReference>
<evidence type="ECO:0000256" key="10">
    <source>
        <dbReference type="ARBA" id="ARBA00022777"/>
    </source>
</evidence>
<comment type="catalytic activity">
    <reaction evidence="13">
        <text>riboflavin + ATP = FMN + ADP + H(+)</text>
        <dbReference type="Rhea" id="RHEA:14357"/>
        <dbReference type="ChEBI" id="CHEBI:15378"/>
        <dbReference type="ChEBI" id="CHEBI:30616"/>
        <dbReference type="ChEBI" id="CHEBI:57986"/>
        <dbReference type="ChEBI" id="CHEBI:58210"/>
        <dbReference type="ChEBI" id="CHEBI:456216"/>
        <dbReference type="EC" id="2.7.1.26"/>
    </reaction>
</comment>
<keyword evidence="9" id="KW-0547">Nucleotide-binding</keyword>
<dbReference type="OrthoDB" id="276388at2759"/>
<comment type="function">
    <text evidence="1">Catalyzes the phosphorylation of riboflavin (vitamin B2) to form flavin mononucleotide (FMN) coenzyme.</text>
</comment>
<organism evidence="16 17">
    <name type="scientific">Eutypa lata (strain UCR-EL1)</name>
    <name type="common">Grapevine dieback disease fungus</name>
    <name type="synonym">Eutypa armeniacae</name>
    <dbReference type="NCBI Taxonomy" id="1287681"/>
    <lineage>
        <taxon>Eukaryota</taxon>
        <taxon>Fungi</taxon>
        <taxon>Dikarya</taxon>
        <taxon>Ascomycota</taxon>
        <taxon>Pezizomycotina</taxon>
        <taxon>Sordariomycetes</taxon>
        <taxon>Xylariomycetidae</taxon>
        <taxon>Xylariales</taxon>
        <taxon>Diatrypaceae</taxon>
        <taxon>Eutypa</taxon>
    </lineage>
</organism>
<protein>
    <recommendedName>
        <fullName evidence="5">Riboflavin kinase</fullName>
        <ecNumber evidence="4">2.7.1.26</ecNumber>
    </recommendedName>
    <alternativeName>
        <fullName evidence="12">Flavin mononucleotide kinase 1</fullName>
    </alternativeName>
</protein>
<keyword evidence="17" id="KW-1185">Reference proteome</keyword>
<evidence type="ECO:0000256" key="7">
    <source>
        <dbReference type="ARBA" id="ARBA00022643"/>
    </source>
</evidence>
<feature type="domain" description="Riboflavin kinase" evidence="15">
    <location>
        <begin position="394"/>
        <end position="542"/>
    </location>
</feature>
<gene>
    <name evidence="16" type="ORF">UCREL1_5124</name>
</gene>
<keyword evidence="10 16" id="KW-0418">Kinase</keyword>
<keyword evidence="6" id="KW-0285">Flavoprotein</keyword>
<dbReference type="InterPro" id="IPR015865">
    <property type="entry name" value="Riboflavin_kinase_bac/euk"/>
</dbReference>
<evidence type="ECO:0000256" key="8">
    <source>
        <dbReference type="ARBA" id="ARBA00022679"/>
    </source>
</evidence>
<evidence type="ECO:0000256" key="13">
    <source>
        <dbReference type="ARBA" id="ARBA00047880"/>
    </source>
</evidence>
<dbReference type="SUPFAM" id="SSF82114">
    <property type="entry name" value="Riboflavin kinase-like"/>
    <property type="match status" value="1"/>
</dbReference>
<evidence type="ECO:0000259" key="15">
    <source>
        <dbReference type="SMART" id="SM00904"/>
    </source>
</evidence>
<evidence type="ECO:0000256" key="11">
    <source>
        <dbReference type="ARBA" id="ARBA00022840"/>
    </source>
</evidence>
<feature type="region of interest" description="Disordered" evidence="14">
    <location>
        <begin position="1"/>
        <end position="60"/>
    </location>
</feature>
<dbReference type="GO" id="GO:0005524">
    <property type="term" value="F:ATP binding"/>
    <property type="evidence" value="ECO:0007669"/>
    <property type="project" value="UniProtKB-KW"/>
</dbReference>
<evidence type="ECO:0000256" key="1">
    <source>
        <dbReference type="ARBA" id="ARBA00003572"/>
    </source>
</evidence>
<dbReference type="HOGENOM" id="CLU_022880_1_0_1"/>
<keyword evidence="11" id="KW-0067">ATP-binding</keyword>
<dbReference type="Proteomes" id="UP000012174">
    <property type="component" value="Unassembled WGS sequence"/>
</dbReference>
<dbReference type="STRING" id="1287681.M7TD88"/>
<comment type="pathway">
    <text evidence="2">Cofactor biosynthesis; FMN biosynthesis; FMN from riboflavin (ATP route): step 1/1.</text>
</comment>
<evidence type="ECO:0000313" key="17">
    <source>
        <dbReference type="Proteomes" id="UP000012174"/>
    </source>
</evidence>
<evidence type="ECO:0000256" key="4">
    <source>
        <dbReference type="ARBA" id="ARBA00012105"/>
    </source>
</evidence>
<dbReference type="InterPro" id="IPR023465">
    <property type="entry name" value="Riboflavin_kinase_dom_sf"/>
</dbReference>
<keyword evidence="8" id="KW-0808">Transferase</keyword>
<dbReference type="AlphaFoldDB" id="M7TD88"/>
<evidence type="ECO:0000256" key="2">
    <source>
        <dbReference type="ARBA" id="ARBA00005201"/>
    </source>
</evidence>
<accession>M7TD88</accession>
<sequence>MEPPSSSTKAHQNHRIERKPIPTASAHSRPPPSPGPYDDVLDDLIDGYLDQPPPYSEHASQDIPIVSVARERTELTVDTRVRPAPPPRQVSAPLLVASPSEISVNSAVSTPETSTSSSRSIWKTAVDETIYFAGGLISRPSESTKHYSVLRHSPGLVYYKGSSTSVTITIFSDAPLPADRTLWLQRRGFSGDLGMKTSALFGTSSSWIDVTPSSEALVADVPESDERVWQRDIKKFVKKAASHRHLSKQVARETCVVRIPASADDGYLRILMCAGGGSKKVLCPSPIFRVASLSTDVSIMRGASLTTMPLEMGLKVASMVGERAVSNFTIVQDKVKKFQPAILKKEAVRSAIRDNFNSIEERYAPTRAATYDTFHTTPDFELLPELVGSDDGPEKPFPISLSGKVVRGTGQSGTETGIPTANLSGVPGDLMLRLGGIYIGWAAVQPRIGLEAISHDWHEAIITIGPSPYAAARIVPKNVATVHMIHDFGRGRATTFFDATLSVMIMAFLRPTPKPDRSPSRPPEDILAAVSRDIDIATLSLARENWHPQMALQSVKTARSQRSFGDLALAARGQIQIGIDNIPMHRLGIRTTGNKLKDEARGVGGMYIRR</sequence>
<proteinExistence type="inferred from homology"/>
<dbReference type="EMBL" id="KB706335">
    <property type="protein sequence ID" value="EMR67871.1"/>
    <property type="molecule type" value="Genomic_DNA"/>
</dbReference>
<reference evidence="17" key="1">
    <citation type="journal article" date="2013" name="Genome Announc.">
        <title>Draft genome sequence of the grapevine dieback fungus Eutypa lata UCR-EL1.</title>
        <authorList>
            <person name="Blanco-Ulate B."/>
            <person name="Rolshausen P.E."/>
            <person name="Cantu D."/>
        </authorList>
    </citation>
    <scope>NUCLEOTIDE SEQUENCE [LARGE SCALE GENOMIC DNA]</scope>
    <source>
        <strain evidence="17">UCR-EL1</strain>
    </source>
</reference>
<dbReference type="PANTHER" id="PTHR22749:SF6">
    <property type="entry name" value="RIBOFLAVIN KINASE"/>
    <property type="match status" value="1"/>
</dbReference>
<feature type="compositionally biased region" description="Polar residues" evidence="14">
    <location>
        <begin position="1"/>
        <end position="10"/>
    </location>
</feature>
<keyword evidence="7" id="KW-0288">FMN</keyword>
<comment type="similarity">
    <text evidence="3">Belongs to the flavokinase family.</text>
</comment>
<evidence type="ECO:0000256" key="5">
    <source>
        <dbReference type="ARBA" id="ARBA00017394"/>
    </source>
</evidence>
<evidence type="ECO:0000256" key="6">
    <source>
        <dbReference type="ARBA" id="ARBA00022630"/>
    </source>
</evidence>
<dbReference type="eggNOG" id="KOG3110">
    <property type="taxonomic scope" value="Eukaryota"/>
</dbReference>
<dbReference type="EC" id="2.7.1.26" evidence="4"/>
<evidence type="ECO:0000256" key="3">
    <source>
        <dbReference type="ARBA" id="ARBA00010108"/>
    </source>
</evidence>
<dbReference type="GO" id="GO:0005739">
    <property type="term" value="C:mitochondrion"/>
    <property type="evidence" value="ECO:0007669"/>
    <property type="project" value="TreeGrafter"/>
</dbReference>
<dbReference type="Gene3D" id="2.40.30.30">
    <property type="entry name" value="Riboflavin kinase-like"/>
    <property type="match status" value="1"/>
</dbReference>
<evidence type="ECO:0000256" key="12">
    <source>
        <dbReference type="ARBA" id="ARBA00029960"/>
    </source>
</evidence>
<dbReference type="KEGG" id="ela:UCREL1_5124"/>
<dbReference type="OMA" id="FQLVLCQ"/>
<dbReference type="UniPathway" id="UPA00276">
    <property type="reaction ID" value="UER00406"/>
</dbReference>
<dbReference type="SMART" id="SM00904">
    <property type="entry name" value="Flavokinase"/>
    <property type="match status" value="1"/>
</dbReference>
<dbReference type="InterPro" id="IPR023468">
    <property type="entry name" value="Riboflavin_kinase"/>
</dbReference>
<dbReference type="GO" id="GO:0009231">
    <property type="term" value="P:riboflavin biosynthetic process"/>
    <property type="evidence" value="ECO:0007669"/>
    <property type="project" value="InterPro"/>
</dbReference>
<dbReference type="Pfam" id="PF01687">
    <property type="entry name" value="Flavokinase"/>
    <property type="match status" value="1"/>
</dbReference>
<evidence type="ECO:0000313" key="16">
    <source>
        <dbReference type="EMBL" id="EMR67871.1"/>
    </source>
</evidence>
<evidence type="ECO:0000256" key="9">
    <source>
        <dbReference type="ARBA" id="ARBA00022741"/>
    </source>
</evidence>
<evidence type="ECO:0000256" key="14">
    <source>
        <dbReference type="SAM" id="MobiDB-lite"/>
    </source>
</evidence>
<dbReference type="GO" id="GO:0009398">
    <property type="term" value="P:FMN biosynthetic process"/>
    <property type="evidence" value="ECO:0007669"/>
    <property type="project" value="UniProtKB-UniPathway"/>
</dbReference>
<dbReference type="GO" id="GO:0008531">
    <property type="term" value="F:riboflavin kinase activity"/>
    <property type="evidence" value="ECO:0007669"/>
    <property type="project" value="UniProtKB-EC"/>
</dbReference>
<feature type="region of interest" description="Disordered" evidence="14">
    <location>
        <begin position="399"/>
        <end position="420"/>
    </location>
</feature>
<name>M7TD88_EUTLA</name>